<feature type="transmembrane region" description="Helical" evidence="12">
    <location>
        <begin position="584"/>
        <end position="604"/>
    </location>
</feature>
<dbReference type="GO" id="GO:0005216">
    <property type="term" value="F:monoatomic ion channel activity"/>
    <property type="evidence" value="ECO:0007669"/>
    <property type="project" value="InterPro"/>
</dbReference>
<gene>
    <name evidence="14" type="ORF">QE152_g9667</name>
</gene>
<keyword evidence="3" id="KW-0716">Sensory transduction</keyword>
<evidence type="ECO:0000256" key="2">
    <source>
        <dbReference type="ARBA" id="ARBA00022448"/>
    </source>
</evidence>
<dbReference type="PANTHER" id="PTHR47143:SF4">
    <property type="entry name" value="TRANSIENT RECEPTOR POTENTIAL CATION CHANNEL PROTEIN PAINLESS"/>
    <property type="match status" value="1"/>
</dbReference>
<dbReference type="GO" id="GO:0034703">
    <property type="term" value="C:cation channel complex"/>
    <property type="evidence" value="ECO:0007669"/>
    <property type="project" value="UniProtKB-ARBA"/>
</dbReference>
<dbReference type="SMART" id="SM00248">
    <property type="entry name" value="ANK"/>
    <property type="match status" value="7"/>
</dbReference>
<dbReference type="PROSITE" id="PS50088">
    <property type="entry name" value="ANK_REPEAT"/>
    <property type="match status" value="1"/>
</dbReference>
<evidence type="ECO:0000256" key="6">
    <source>
        <dbReference type="ARBA" id="ARBA00022989"/>
    </source>
</evidence>
<protein>
    <submittedName>
        <fullName evidence="14">Ion transport protein</fullName>
    </submittedName>
</protein>
<keyword evidence="15" id="KW-1185">Reference proteome</keyword>
<proteinExistence type="predicted"/>
<dbReference type="SUPFAM" id="SSF48403">
    <property type="entry name" value="Ankyrin repeat"/>
    <property type="match status" value="1"/>
</dbReference>
<evidence type="ECO:0000256" key="8">
    <source>
        <dbReference type="ARBA" id="ARBA00023065"/>
    </source>
</evidence>
<keyword evidence="10" id="KW-0407">Ion channel</keyword>
<comment type="caution">
    <text evidence="14">The sequence shown here is derived from an EMBL/GenBank/DDBJ whole genome shotgun (WGS) entry which is preliminary data.</text>
</comment>
<sequence length="881" mass="101461">MKTNSPKLPNMKCISANNQKLLLKYVKKNDISSISNMVRHEGVQILQQNYEKYKKPILHIACDDKADIVSASTVETLINLGADIYAPIVAQREAIHSAVCGQNPQILRTVIEMIDCRNKLNATTKRNTALNLLIKDGKMDENFYECLRILLEVDIDVNLGDRNDITPILWACVKENKDAIRAILECGKYVDIDTHIFDGKTARNYITEHNLYDGDLPEKQATDNNESTTETASWYILNDNEPGFLKLRDSDPNEAIEKGTLLQLACERKLLRVIRHLVKCGADVDKTTTKNVKLPLEIAAEYGRYRIFKVILRKYTQLPQGILTTLLTNMTLYEDNNINYRKCLDMVLDSEITIPINECADSGNTPLHYAGLTGDPNLSFKLLKKGASLANENAYKSIPVEEMEPNILEEHFDNCITVKEFRSNKRTVIFDFDYSSILPTPNKQLARENKNLGLHRTKMASTYSETGVIRVLSEMPEMHHLLVHPLIASFISIKWHRMRGFFWINFIFFLAFATSFFVHTFIPTTNVSITIIWTILMITYLMQILKELTQLLLSAKTFCSLSNVLEILMLTVSLYPIFFETGSVLHKQFSSVAIIFIAIKFMKLGAQHPYWSTYVVILQTVAKNFFYFLTLYIILILTFGICFYNLFNSNNNNENPNSNIEEPSCETDNELNFFDGIELTMVKTIVMFAGEFDASSIAFKSFWNRIIFLLFVFLVPIILFNLLNGLAVSDTQQIKSEAEIVGYIERVNYIIYHENIILDNTVMRIINHLFKNHFSAGTLYKLSNFLKQRIRLVPERSSDNMSKKIQITLTRGELVIGNRTKSNRFFNFSRSYVDKKIVRRVKDLLHEKIVSEESQTVKNLQDIINIQKRWIREKIEKEKFD</sequence>
<reference evidence="14 15" key="1">
    <citation type="journal article" date="2024" name="BMC Genomics">
        <title>De novo assembly and annotation of Popillia japonica's genome with initial clues to its potential as an invasive pest.</title>
        <authorList>
            <person name="Cucini C."/>
            <person name="Boschi S."/>
            <person name="Funari R."/>
            <person name="Cardaioli E."/>
            <person name="Iannotti N."/>
            <person name="Marturano G."/>
            <person name="Paoli F."/>
            <person name="Bruttini M."/>
            <person name="Carapelli A."/>
            <person name="Frati F."/>
            <person name="Nardi F."/>
        </authorList>
    </citation>
    <scope>NUCLEOTIDE SEQUENCE [LARGE SCALE GENOMIC DNA]</scope>
    <source>
        <strain evidence="14">DMR45628</strain>
    </source>
</reference>
<keyword evidence="6 12" id="KW-1133">Transmembrane helix</keyword>
<evidence type="ECO:0000259" key="13">
    <source>
        <dbReference type="Pfam" id="PF00520"/>
    </source>
</evidence>
<dbReference type="InterPro" id="IPR005821">
    <property type="entry name" value="Ion_trans_dom"/>
</dbReference>
<dbReference type="Pfam" id="PF12796">
    <property type="entry name" value="Ank_2"/>
    <property type="match status" value="1"/>
</dbReference>
<feature type="transmembrane region" description="Helical" evidence="12">
    <location>
        <begin position="528"/>
        <end position="545"/>
    </location>
</feature>
<keyword evidence="4 12" id="KW-0812">Transmembrane</keyword>
<evidence type="ECO:0000256" key="10">
    <source>
        <dbReference type="ARBA" id="ARBA00023303"/>
    </source>
</evidence>
<keyword evidence="8" id="KW-0406">Ion transport</keyword>
<comment type="subcellular location">
    <subcellularLocation>
        <location evidence="1">Membrane</location>
        <topology evidence="1">Multi-pass membrane protein</topology>
    </subcellularLocation>
</comment>
<evidence type="ECO:0000256" key="1">
    <source>
        <dbReference type="ARBA" id="ARBA00004141"/>
    </source>
</evidence>
<dbReference type="InterPro" id="IPR052076">
    <property type="entry name" value="TRP_cation_channel"/>
</dbReference>
<name>A0AAW1LXL8_POPJA</name>
<dbReference type="Gene3D" id="1.25.40.20">
    <property type="entry name" value="Ankyrin repeat-containing domain"/>
    <property type="match status" value="2"/>
</dbReference>
<dbReference type="InterPro" id="IPR036770">
    <property type="entry name" value="Ankyrin_rpt-contain_sf"/>
</dbReference>
<evidence type="ECO:0000256" key="3">
    <source>
        <dbReference type="ARBA" id="ARBA00022606"/>
    </source>
</evidence>
<evidence type="ECO:0000256" key="12">
    <source>
        <dbReference type="SAM" id="Phobius"/>
    </source>
</evidence>
<dbReference type="Pfam" id="PF00520">
    <property type="entry name" value="Ion_trans"/>
    <property type="match status" value="1"/>
</dbReference>
<feature type="transmembrane region" description="Helical" evidence="12">
    <location>
        <begin position="702"/>
        <end position="723"/>
    </location>
</feature>
<accession>A0AAW1LXL8</accession>
<feature type="repeat" description="ANK" evidence="11">
    <location>
        <begin position="362"/>
        <end position="394"/>
    </location>
</feature>
<keyword evidence="5" id="KW-0677">Repeat</keyword>
<evidence type="ECO:0000256" key="9">
    <source>
        <dbReference type="ARBA" id="ARBA00023136"/>
    </source>
</evidence>
<keyword evidence="7 11" id="KW-0040">ANK repeat</keyword>
<evidence type="ECO:0000313" key="14">
    <source>
        <dbReference type="EMBL" id="KAK9738612.1"/>
    </source>
</evidence>
<evidence type="ECO:0000313" key="15">
    <source>
        <dbReference type="Proteomes" id="UP001458880"/>
    </source>
</evidence>
<organism evidence="14 15">
    <name type="scientific">Popillia japonica</name>
    <name type="common">Japanese beetle</name>
    <dbReference type="NCBI Taxonomy" id="7064"/>
    <lineage>
        <taxon>Eukaryota</taxon>
        <taxon>Metazoa</taxon>
        <taxon>Ecdysozoa</taxon>
        <taxon>Arthropoda</taxon>
        <taxon>Hexapoda</taxon>
        <taxon>Insecta</taxon>
        <taxon>Pterygota</taxon>
        <taxon>Neoptera</taxon>
        <taxon>Endopterygota</taxon>
        <taxon>Coleoptera</taxon>
        <taxon>Polyphaga</taxon>
        <taxon>Scarabaeiformia</taxon>
        <taxon>Scarabaeidae</taxon>
        <taxon>Rutelinae</taxon>
        <taxon>Popillia</taxon>
    </lineage>
</organism>
<dbReference type="Proteomes" id="UP001458880">
    <property type="component" value="Unassembled WGS sequence"/>
</dbReference>
<dbReference type="PROSITE" id="PS50297">
    <property type="entry name" value="ANK_REP_REGION"/>
    <property type="match status" value="1"/>
</dbReference>
<evidence type="ECO:0000256" key="5">
    <source>
        <dbReference type="ARBA" id="ARBA00022737"/>
    </source>
</evidence>
<dbReference type="InterPro" id="IPR002110">
    <property type="entry name" value="Ankyrin_rpt"/>
</dbReference>
<evidence type="ECO:0000256" key="11">
    <source>
        <dbReference type="PROSITE-ProRule" id="PRU00023"/>
    </source>
</evidence>
<dbReference type="PANTHER" id="PTHR47143">
    <property type="entry name" value="TRANSIENT RECEPTOR POTENTIAL CATION CHANNEL PROTEIN PAINLESS"/>
    <property type="match status" value="1"/>
</dbReference>
<dbReference type="EMBL" id="JASPKY010000084">
    <property type="protein sequence ID" value="KAK9738612.1"/>
    <property type="molecule type" value="Genomic_DNA"/>
</dbReference>
<keyword evidence="9 12" id="KW-0472">Membrane</keyword>
<feature type="transmembrane region" description="Helical" evidence="12">
    <location>
        <begin position="625"/>
        <end position="647"/>
    </location>
</feature>
<feature type="transmembrane region" description="Helical" evidence="12">
    <location>
        <begin position="501"/>
        <end position="522"/>
    </location>
</feature>
<evidence type="ECO:0000256" key="4">
    <source>
        <dbReference type="ARBA" id="ARBA00022692"/>
    </source>
</evidence>
<keyword evidence="2" id="KW-0813">Transport</keyword>
<feature type="domain" description="Ion transport" evidence="13">
    <location>
        <begin position="502"/>
        <end position="738"/>
    </location>
</feature>
<evidence type="ECO:0000256" key="7">
    <source>
        <dbReference type="ARBA" id="ARBA00023043"/>
    </source>
</evidence>
<feature type="transmembrane region" description="Helical" evidence="12">
    <location>
        <begin position="557"/>
        <end position="578"/>
    </location>
</feature>
<dbReference type="AlphaFoldDB" id="A0AAW1LXL8"/>